<keyword evidence="2" id="KW-1185">Reference proteome</keyword>
<reference evidence="1 2" key="1">
    <citation type="submission" date="2019-03" db="EMBL/GenBank/DDBJ databases">
        <title>First draft genome of Liparis tanakae, snailfish: a comprehensive survey of snailfish specific genes.</title>
        <authorList>
            <person name="Kim W."/>
            <person name="Song I."/>
            <person name="Jeong J.-H."/>
            <person name="Kim D."/>
            <person name="Kim S."/>
            <person name="Ryu S."/>
            <person name="Song J.Y."/>
            <person name="Lee S.K."/>
        </authorList>
    </citation>
    <scope>NUCLEOTIDE SEQUENCE [LARGE SCALE GENOMIC DNA]</scope>
    <source>
        <tissue evidence="1">Muscle</tissue>
    </source>
</reference>
<accession>A0A4Z2ESM0</accession>
<organism evidence="1 2">
    <name type="scientific">Liparis tanakae</name>
    <name type="common">Tanaka's snailfish</name>
    <dbReference type="NCBI Taxonomy" id="230148"/>
    <lineage>
        <taxon>Eukaryota</taxon>
        <taxon>Metazoa</taxon>
        <taxon>Chordata</taxon>
        <taxon>Craniata</taxon>
        <taxon>Vertebrata</taxon>
        <taxon>Euteleostomi</taxon>
        <taxon>Actinopterygii</taxon>
        <taxon>Neopterygii</taxon>
        <taxon>Teleostei</taxon>
        <taxon>Neoteleostei</taxon>
        <taxon>Acanthomorphata</taxon>
        <taxon>Eupercaria</taxon>
        <taxon>Perciformes</taxon>
        <taxon>Cottioidei</taxon>
        <taxon>Cottales</taxon>
        <taxon>Liparidae</taxon>
        <taxon>Liparis</taxon>
    </lineage>
</organism>
<evidence type="ECO:0000313" key="2">
    <source>
        <dbReference type="Proteomes" id="UP000314294"/>
    </source>
</evidence>
<name>A0A4Z2ESM0_9TELE</name>
<evidence type="ECO:0000313" key="1">
    <source>
        <dbReference type="EMBL" id="TNN31906.1"/>
    </source>
</evidence>
<dbReference type="Proteomes" id="UP000314294">
    <property type="component" value="Unassembled WGS sequence"/>
</dbReference>
<protein>
    <submittedName>
        <fullName evidence="1">Uncharacterized protein</fullName>
    </submittedName>
</protein>
<sequence length="75" mass="8697">MSERRTDRWRETAAFYDPRYLFRDFEPSAASGLDIGREGWKRRYSRVVKCVGAALKSSLGESLLMNIDHTLNLKT</sequence>
<dbReference type="EMBL" id="SRLO01003063">
    <property type="protein sequence ID" value="TNN31906.1"/>
    <property type="molecule type" value="Genomic_DNA"/>
</dbReference>
<dbReference type="AlphaFoldDB" id="A0A4Z2ESM0"/>
<proteinExistence type="predicted"/>
<gene>
    <name evidence="1" type="ORF">EYF80_057935</name>
</gene>
<comment type="caution">
    <text evidence="1">The sequence shown here is derived from an EMBL/GenBank/DDBJ whole genome shotgun (WGS) entry which is preliminary data.</text>
</comment>